<evidence type="ECO:0000313" key="2">
    <source>
        <dbReference type="EMBL" id="GAT24907.1"/>
    </source>
</evidence>
<evidence type="ECO:0000256" key="1">
    <source>
        <dbReference type="SAM" id="MobiDB-lite"/>
    </source>
</evidence>
<proteinExistence type="predicted"/>
<organism evidence="2 3">
    <name type="scientific">Aspergillus kawachii</name>
    <name type="common">White koji mold</name>
    <name type="synonym">Aspergillus awamori var. kawachi</name>
    <dbReference type="NCBI Taxonomy" id="1069201"/>
    <lineage>
        <taxon>Eukaryota</taxon>
        <taxon>Fungi</taxon>
        <taxon>Dikarya</taxon>
        <taxon>Ascomycota</taxon>
        <taxon>Pezizomycotina</taxon>
        <taxon>Eurotiomycetes</taxon>
        <taxon>Eurotiomycetidae</taxon>
        <taxon>Eurotiales</taxon>
        <taxon>Aspergillaceae</taxon>
        <taxon>Aspergillus</taxon>
        <taxon>Aspergillus subgen. Circumdati</taxon>
    </lineage>
</organism>
<feature type="region of interest" description="Disordered" evidence="1">
    <location>
        <begin position="29"/>
        <end position="50"/>
    </location>
</feature>
<reference evidence="3" key="2">
    <citation type="submission" date="2016-02" db="EMBL/GenBank/DDBJ databases">
        <title>Genome sequencing of Aspergillus luchuensis NBRC 4314.</title>
        <authorList>
            <person name="Yamada O."/>
        </authorList>
    </citation>
    <scope>NUCLEOTIDE SEQUENCE [LARGE SCALE GENOMIC DNA]</scope>
    <source>
        <strain evidence="3">RIB 2604</strain>
    </source>
</reference>
<protein>
    <submittedName>
        <fullName evidence="2">Similar to An12g01370</fullName>
    </submittedName>
</protein>
<evidence type="ECO:0000313" key="3">
    <source>
        <dbReference type="Proteomes" id="UP000075230"/>
    </source>
</evidence>
<name>A0A146FGD0_ASPKA</name>
<dbReference type="AlphaFoldDB" id="A0A146FGD0"/>
<accession>A0A146FGD0</accession>
<sequence>MFGWVTLKPVMKVIHNFSQVTKVFKLGGKKLGESKGTSPAGLSPGRRFSE</sequence>
<reference evidence="2 3" key="1">
    <citation type="journal article" date="2016" name="DNA Res.">
        <title>Genome sequence of Aspergillus luchuensis NBRC 4314.</title>
        <authorList>
            <person name="Yamada O."/>
            <person name="Machida M."/>
            <person name="Hosoyama A."/>
            <person name="Goto M."/>
            <person name="Takahashi T."/>
            <person name="Futagami T."/>
            <person name="Yamagata Y."/>
            <person name="Takeuchi M."/>
            <person name="Kobayashi T."/>
            <person name="Koike H."/>
            <person name="Abe K."/>
            <person name="Asai K."/>
            <person name="Arita M."/>
            <person name="Fujita N."/>
            <person name="Fukuda K."/>
            <person name="Higa K."/>
            <person name="Horikawa H."/>
            <person name="Ishikawa T."/>
            <person name="Jinno K."/>
            <person name="Kato Y."/>
            <person name="Kirimura K."/>
            <person name="Mizutani O."/>
            <person name="Nakasone K."/>
            <person name="Sano M."/>
            <person name="Shiraishi Y."/>
            <person name="Tsukahara M."/>
            <person name="Gomi K."/>
        </authorList>
    </citation>
    <scope>NUCLEOTIDE SEQUENCE [LARGE SCALE GENOMIC DNA]</scope>
    <source>
        <strain evidence="2 3">RIB 2604</strain>
    </source>
</reference>
<gene>
    <name evidence="2" type="ORF">RIB2604_01807410</name>
</gene>
<dbReference type="Proteomes" id="UP000075230">
    <property type="component" value="Unassembled WGS sequence"/>
</dbReference>
<comment type="caution">
    <text evidence="2">The sequence shown here is derived from an EMBL/GenBank/DDBJ whole genome shotgun (WGS) entry which is preliminary data.</text>
</comment>
<dbReference type="EMBL" id="BCWF01000018">
    <property type="protein sequence ID" value="GAT24907.1"/>
    <property type="molecule type" value="Genomic_DNA"/>
</dbReference>